<dbReference type="EMBL" id="UYRU01073768">
    <property type="protein sequence ID" value="VDN23832.1"/>
    <property type="molecule type" value="Genomic_DNA"/>
</dbReference>
<keyword evidence="2" id="KW-1185">Reference proteome</keyword>
<dbReference type="AlphaFoldDB" id="A0A3P7PVR5"/>
<gene>
    <name evidence="1" type="ORF">DILT_LOCUS14330</name>
</gene>
<evidence type="ECO:0000313" key="2">
    <source>
        <dbReference type="Proteomes" id="UP000281553"/>
    </source>
</evidence>
<accession>A0A3P7PVR5</accession>
<sequence>MEVYVFIFARLHEFDIEREVLHSIVLPACKKVLLKNHYVALNVIDAAEDAAACDLPPADYFAWMSYLASHDCLCIPIVHLPVEGNEIDGSAPPTTLPRKLYDSLMRQLQSVRDPLQAVYALDSATEAYRLDMVRRSILVCLIVS</sequence>
<reference evidence="1 2" key="1">
    <citation type="submission" date="2018-11" db="EMBL/GenBank/DDBJ databases">
        <authorList>
            <consortium name="Pathogen Informatics"/>
        </authorList>
    </citation>
    <scope>NUCLEOTIDE SEQUENCE [LARGE SCALE GENOMIC DNA]</scope>
</reference>
<dbReference type="Proteomes" id="UP000281553">
    <property type="component" value="Unassembled WGS sequence"/>
</dbReference>
<evidence type="ECO:0000313" key="1">
    <source>
        <dbReference type="EMBL" id="VDN23832.1"/>
    </source>
</evidence>
<protein>
    <submittedName>
        <fullName evidence="1">Uncharacterized protein</fullName>
    </submittedName>
</protein>
<organism evidence="1 2">
    <name type="scientific">Dibothriocephalus latus</name>
    <name type="common">Fish tapeworm</name>
    <name type="synonym">Diphyllobothrium latum</name>
    <dbReference type="NCBI Taxonomy" id="60516"/>
    <lineage>
        <taxon>Eukaryota</taxon>
        <taxon>Metazoa</taxon>
        <taxon>Spiralia</taxon>
        <taxon>Lophotrochozoa</taxon>
        <taxon>Platyhelminthes</taxon>
        <taxon>Cestoda</taxon>
        <taxon>Eucestoda</taxon>
        <taxon>Diphyllobothriidea</taxon>
        <taxon>Diphyllobothriidae</taxon>
        <taxon>Dibothriocephalus</taxon>
    </lineage>
</organism>
<proteinExistence type="predicted"/>
<name>A0A3P7PVR5_DIBLA</name>